<evidence type="ECO:0000313" key="2">
    <source>
        <dbReference type="Proteomes" id="UP000828390"/>
    </source>
</evidence>
<gene>
    <name evidence="1" type="ORF">DPMN_179234</name>
</gene>
<protein>
    <submittedName>
        <fullName evidence="1">Uncharacterized protein</fullName>
    </submittedName>
</protein>
<dbReference type="EMBL" id="JAIWYP010000009">
    <property type="protein sequence ID" value="KAH3777786.1"/>
    <property type="molecule type" value="Genomic_DNA"/>
</dbReference>
<sequence>MQAADNKRSFYMFFPHVQCEAQYLPVQTQLFQFMQYQCFLAFAVVMKFCTFEQ</sequence>
<keyword evidence="2" id="KW-1185">Reference proteome</keyword>
<evidence type="ECO:0000313" key="1">
    <source>
        <dbReference type="EMBL" id="KAH3777786.1"/>
    </source>
</evidence>
<accession>A0A9D4IJE0</accession>
<reference evidence="1" key="2">
    <citation type="submission" date="2020-11" db="EMBL/GenBank/DDBJ databases">
        <authorList>
            <person name="McCartney M.A."/>
            <person name="Auch B."/>
            <person name="Kono T."/>
            <person name="Mallez S."/>
            <person name="Becker A."/>
            <person name="Gohl D.M."/>
            <person name="Silverstein K.A.T."/>
            <person name="Koren S."/>
            <person name="Bechman K.B."/>
            <person name="Herman A."/>
            <person name="Abrahante J.E."/>
            <person name="Garbe J."/>
        </authorList>
    </citation>
    <scope>NUCLEOTIDE SEQUENCE</scope>
    <source>
        <strain evidence="1">Duluth1</strain>
        <tissue evidence="1">Whole animal</tissue>
    </source>
</reference>
<organism evidence="1 2">
    <name type="scientific">Dreissena polymorpha</name>
    <name type="common">Zebra mussel</name>
    <name type="synonym">Mytilus polymorpha</name>
    <dbReference type="NCBI Taxonomy" id="45954"/>
    <lineage>
        <taxon>Eukaryota</taxon>
        <taxon>Metazoa</taxon>
        <taxon>Spiralia</taxon>
        <taxon>Lophotrochozoa</taxon>
        <taxon>Mollusca</taxon>
        <taxon>Bivalvia</taxon>
        <taxon>Autobranchia</taxon>
        <taxon>Heteroconchia</taxon>
        <taxon>Euheterodonta</taxon>
        <taxon>Imparidentia</taxon>
        <taxon>Neoheterodontei</taxon>
        <taxon>Myida</taxon>
        <taxon>Dreissenoidea</taxon>
        <taxon>Dreissenidae</taxon>
        <taxon>Dreissena</taxon>
    </lineage>
</organism>
<comment type="caution">
    <text evidence="1">The sequence shown here is derived from an EMBL/GenBank/DDBJ whole genome shotgun (WGS) entry which is preliminary data.</text>
</comment>
<dbReference type="Proteomes" id="UP000828390">
    <property type="component" value="Unassembled WGS sequence"/>
</dbReference>
<proteinExistence type="predicted"/>
<name>A0A9D4IJE0_DREPO</name>
<dbReference type="AlphaFoldDB" id="A0A9D4IJE0"/>
<reference evidence="1" key="1">
    <citation type="journal article" date="2019" name="bioRxiv">
        <title>The Genome of the Zebra Mussel, Dreissena polymorpha: A Resource for Invasive Species Research.</title>
        <authorList>
            <person name="McCartney M.A."/>
            <person name="Auch B."/>
            <person name="Kono T."/>
            <person name="Mallez S."/>
            <person name="Zhang Y."/>
            <person name="Obille A."/>
            <person name="Becker A."/>
            <person name="Abrahante J.E."/>
            <person name="Garbe J."/>
            <person name="Badalamenti J.P."/>
            <person name="Herman A."/>
            <person name="Mangelson H."/>
            <person name="Liachko I."/>
            <person name="Sullivan S."/>
            <person name="Sone E.D."/>
            <person name="Koren S."/>
            <person name="Silverstein K.A.T."/>
            <person name="Beckman K.B."/>
            <person name="Gohl D.M."/>
        </authorList>
    </citation>
    <scope>NUCLEOTIDE SEQUENCE</scope>
    <source>
        <strain evidence="1">Duluth1</strain>
        <tissue evidence="1">Whole animal</tissue>
    </source>
</reference>